<dbReference type="InterPro" id="IPR043131">
    <property type="entry name" value="BCAT-like_N"/>
</dbReference>
<dbReference type="Gene3D" id="3.30.470.10">
    <property type="match status" value="1"/>
</dbReference>
<name>G7E2P0_MIXOS</name>
<dbReference type="OMA" id="CFNGVRG"/>
<dbReference type="SUPFAM" id="SSF56752">
    <property type="entry name" value="D-aminoacid aminotransferase-like PLP-dependent enzymes"/>
    <property type="match status" value="1"/>
</dbReference>
<dbReference type="FunCoup" id="G7E2P0">
    <property type="interactions" value="80"/>
</dbReference>
<reference evidence="1 2" key="2">
    <citation type="journal article" date="2012" name="Open Biol.">
        <title>Characteristics of nucleosomes and linker DNA regions on the genome of the basidiomycete Mixia osmundae revealed by mono- and dinucleosome mapping.</title>
        <authorList>
            <person name="Nishida H."/>
            <person name="Kondo S."/>
            <person name="Matsumoto T."/>
            <person name="Suzuki Y."/>
            <person name="Yoshikawa H."/>
            <person name="Taylor T.D."/>
            <person name="Sugiyama J."/>
        </authorList>
    </citation>
    <scope>NUCLEOTIDE SEQUENCE [LARGE SCALE GENOMIC DNA]</scope>
    <source>
        <strain evidence="2">CBS 9802 / IAM 14324 / JCM 22182 / KY 12970</strain>
    </source>
</reference>
<accession>G7E2P0</accession>
<organism evidence="1 2">
    <name type="scientific">Mixia osmundae (strain CBS 9802 / IAM 14324 / JCM 22182 / KY 12970)</name>
    <dbReference type="NCBI Taxonomy" id="764103"/>
    <lineage>
        <taxon>Eukaryota</taxon>
        <taxon>Fungi</taxon>
        <taxon>Dikarya</taxon>
        <taxon>Basidiomycota</taxon>
        <taxon>Pucciniomycotina</taxon>
        <taxon>Mixiomycetes</taxon>
        <taxon>Mixiales</taxon>
        <taxon>Mixiaceae</taxon>
        <taxon>Mixia</taxon>
    </lineage>
</organism>
<dbReference type="InParanoid" id="G7E2P0"/>
<gene>
    <name evidence="1" type="primary">Mo03775</name>
    <name evidence="1" type="ORF">E5Q_03775</name>
</gene>
<dbReference type="InterPro" id="IPR043132">
    <property type="entry name" value="BCAT-like_C"/>
</dbReference>
<comment type="caution">
    <text evidence="1">The sequence shown here is derived from an EMBL/GenBank/DDBJ whole genome shotgun (WGS) entry which is preliminary data.</text>
</comment>
<evidence type="ECO:0000313" key="2">
    <source>
        <dbReference type="Proteomes" id="UP000009131"/>
    </source>
</evidence>
<dbReference type="EMBL" id="BABT02000110">
    <property type="protein sequence ID" value="GAA97100.1"/>
    <property type="molecule type" value="Genomic_DNA"/>
</dbReference>
<dbReference type="InterPro" id="IPR001544">
    <property type="entry name" value="Aminotrans_IV"/>
</dbReference>
<dbReference type="STRING" id="764103.G7E2P0"/>
<protein>
    <submittedName>
        <fullName evidence="1">Uncharacterized protein</fullName>
    </submittedName>
</protein>
<dbReference type="Pfam" id="PF01063">
    <property type="entry name" value="Aminotran_4"/>
    <property type="match status" value="1"/>
</dbReference>
<proteinExistence type="predicted"/>
<evidence type="ECO:0000313" key="1">
    <source>
        <dbReference type="EMBL" id="GAA97100.1"/>
    </source>
</evidence>
<keyword evidence="2" id="KW-1185">Reference proteome</keyword>
<dbReference type="InterPro" id="IPR036038">
    <property type="entry name" value="Aminotransferase-like"/>
</dbReference>
<dbReference type="RefSeq" id="XP_014565520.1">
    <property type="nucleotide sequence ID" value="XM_014710034.1"/>
</dbReference>
<dbReference type="eggNOG" id="ENOG502QQMK">
    <property type="taxonomic scope" value="Eukaryota"/>
</dbReference>
<reference evidence="1 2" key="1">
    <citation type="journal article" date="2011" name="J. Gen. Appl. Microbiol.">
        <title>Draft genome sequencing of the enigmatic basidiomycete Mixia osmundae.</title>
        <authorList>
            <person name="Nishida H."/>
            <person name="Nagatsuka Y."/>
            <person name="Sugiyama J."/>
        </authorList>
    </citation>
    <scope>NUCLEOTIDE SEQUENCE [LARGE SCALE GENOMIC DNA]</scope>
    <source>
        <strain evidence="2">CBS 9802 / IAM 14324 / JCM 22182 / KY 12970</strain>
    </source>
</reference>
<dbReference type="HOGENOM" id="CLU_020844_6_1_1"/>
<dbReference type="Proteomes" id="UP000009131">
    <property type="component" value="Unassembled WGS sequence"/>
</dbReference>
<dbReference type="AlphaFoldDB" id="G7E2P0"/>
<dbReference type="Gene3D" id="3.20.10.10">
    <property type="entry name" value="D-amino Acid Aminotransferase, subunit A, domain 2"/>
    <property type="match status" value="1"/>
</dbReference>
<dbReference type="OrthoDB" id="64220at2759"/>
<dbReference type="GO" id="GO:0003824">
    <property type="term" value="F:catalytic activity"/>
    <property type="evidence" value="ECO:0007669"/>
    <property type="project" value="InterPro"/>
</dbReference>
<sequence>MCIEPCVLSSMLYEPVNGDSLSDGIHLWSRHVQRIQAAFSAFGQARPSQPGSAWRTDRAPTAEKLASTVSEVIACSGSDRLQRLRLTVDSRGHIDVRSTRPASPPNDELCLALDRQATVYDGDITLSHKTTSRKVYDDARIRCGATLEPRTDAPFDVVMYNDRNEVTETTISNIAFRRSADDQVWVTPSASCGLLPGVQRQELLDTGFSRDDLLQCCPQGLSCEDARSILEIETCSEWIELTVLASRNQIIAFETGARHQSRNG</sequence>